<feature type="transmembrane region" description="Helical" evidence="11">
    <location>
        <begin position="472"/>
        <end position="489"/>
    </location>
</feature>
<keyword evidence="4 11" id="KW-0812">Transmembrane</keyword>
<sequence length="603" mass="69040">MPPKKKTNNIETRGRSKSASRNASKNVRSPNSRSRSKTPTRRARTPASESKLRRRRSPSNENSEDSMRKLTKSSQHFGTIFDHPIKTDVLKPLPLNYGLSRLSQKIVKKIESEQPHFYQEEIVQKSEIIQSHKPVTLAPFLTNYRKTLFSPTVVAAVQTLFIIPFVYWLNLLVFAPASVTNFSGENKSLWGSAYPLLEILWPTGENRSLWGPAFPLLGVLWPTDWHVYINIRSFILISMYLLLQCLVARFLPISRLVTTGLRNIDYHCNSLICLAILIGLFAFAQMSEYTTIRNVRPSEMLPKLWLGLLTSSCLASVFVSLVAYFASKTIVRYTRQSSAKSNSTFLDFWYGRYIRPQWFGIDWKMVLTRSGMMALPLIDATYMFSQYERYERISPALAAHALMHALWVLDFFVFEHAFSFTYEMQSVTFGSSYIIGRLVVLPFLYSITSSYLSSRPDVGRQLTSSSVHSCNAYIMGIAIAVFLLGLWIHRRSNNQKYIFRRDPHHPSFANAEIIAGPGTQRLLVSGWWGCVRHPNYVGYIIMAVAMSIPCGFDSPMPWVIPIIVILYLVHRALVVEEACLRKHGPAWQKYTALVPYRFIHKIF</sequence>
<name>C1LGC4_SCHJA</name>
<feature type="compositionally biased region" description="Basic residues" evidence="10">
    <location>
        <begin position="34"/>
        <end position="44"/>
    </location>
</feature>
<comment type="subcellular location">
    <subcellularLocation>
        <location evidence="1">Nucleus inner membrane</location>
        <topology evidence="1">Multi-pass membrane protein</topology>
    </subcellularLocation>
</comment>
<proteinExistence type="evidence at transcript level"/>
<reference evidence="13 14" key="3">
    <citation type="submission" date="2019-03" db="EMBL/GenBank/DDBJ databases">
        <title>An improved genome assembly of the fluke Schistosoma japonicum.</title>
        <authorList>
            <person name="Hu W."/>
            <person name="Luo F."/>
            <person name="Yin M."/>
            <person name="Mo X."/>
            <person name="Sun C."/>
            <person name="Wu Q."/>
            <person name="Zhu B."/>
            <person name="Xiang M."/>
            <person name="Wang J."/>
            <person name="Wang Y."/>
            <person name="Zhang T."/>
            <person name="Xu B."/>
            <person name="Zheng H."/>
            <person name="Feng Z."/>
        </authorList>
    </citation>
    <scope>NUCLEOTIDE SEQUENCE [LARGE SCALE GENOMIC DNA]</scope>
    <source>
        <strain evidence="13">HuSjv2</strain>
        <tissue evidence="13">Worms</tissue>
    </source>
</reference>
<evidence type="ECO:0000256" key="1">
    <source>
        <dbReference type="ARBA" id="ARBA00004473"/>
    </source>
</evidence>
<dbReference type="GO" id="GO:0003677">
    <property type="term" value="F:DNA binding"/>
    <property type="evidence" value="ECO:0007669"/>
    <property type="project" value="UniProtKB-KW"/>
</dbReference>
<dbReference type="EMBL" id="FN318023">
    <property type="protein sequence ID" value="CAX73752.1"/>
    <property type="molecule type" value="mRNA"/>
</dbReference>
<dbReference type="EMBL" id="FN318022">
    <property type="protein sequence ID" value="CAX73751.1"/>
    <property type="molecule type" value="mRNA"/>
</dbReference>
<dbReference type="STRING" id="6182.C1LGC4"/>
<evidence type="ECO:0000256" key="3">
    <source>
        <dbReference type="ARBA" id="ARBA00022553"/>
    </source>
</evidence>
<feature type="compositionally biased region" description="Polar residues" evidence="10">
    <location>
        <begin position="17"/>
        <end position="33"/>
    </location>
</feature>
<dbReference type="Gene3D" id="1.20.120.1630">
    <property type="match status" value="1"/>
</dbReference>
<gene>
    <name evidence="12" type="primary">Lbr</name>
    <name evidence="13" type="ORF">EWB00_001131</name>
</gene>
<keyword evidence="12" id="KW-0560">Oxidoreductase</keyword>
<feature type="transmembrane region" description="Helical" evidence="11">
    <location>
        <begin position="264"/>
        <end position="284"/>
    </location>
</feature>
<evidence type="ECO:0000256" key="4">
    <source>
        <dbReference type="ARBA" id="ARBA00022692"/>
    </source>
</evidence>
<feature type="transmembrane region" description="Helical" evidence="11">
    <location>
        <begin position="304"/>
        <end position="326"/>
    </location>
</feature>
<dbReference type="EC" id="1.3.1.70" evidence="12"/>
<evidence type="ECO:0000313" key="12">
    <source>
        <dbReference type="EMBL" id="CAX73752.1"/>
    </source>
</evidence>
<evidence type="ECO:0000256" key="8">
    <source>
        <dbReference type="ARBA" id="ARBA00023170"/>
    </source>
</evidence>
<dbReference type="Pfam" id="PF01222">
    <property type="entry name" value="ERG4_ERG24"/>
    <property type="match status" value="1"/>
</dbReference>
<evidence type="ECO:0000256" key="11">
    <source>
        <dbReference type="SAM" id="Phobius"/>
    </source>
</evidence>
<reference evidence="12" key="2">
    <citation type="submission" date="2009-03" db="EMBL/GenBank/DDBJ databases">
        <authorList>
            <person name="Gang L."/>
        </authorList>
    </citation>
    <scope>NUCLEOTIDE SEQUENCE</scope>
    <source>
        <strain evidence="12">Anhui</strain>
    </source>
</reference>
<reference evidence="12" key="1">
    <citation type="journal article" date="2009" name="Nature">
        <title>The Schistosoma japonicum genome reveals features of host-parasite interplay.</title>
        <authorList>
            <person name="Liu F."/>
            <person name="Zhou Y."/>
            <person name="Wang Z.Q."/>
            <person name="Lu G."/>
            <person name="Zheng H."/>
            <person name="Brindley P.J."/>
            <person name="McManus D.P."/>
            <person name="Blair D."/>
            <person name="Zhang Q.H."/>
            <person name="Zhong Y."/>
            <person name="Wang S."/>
            <person name="Han Z.G."/>
            <person name="Chen Z."/>
        </authorList>
    </citation>
    <scope>NUCLEOTIDE SEQUENCE</scope>
    <source>
        <strain evidence="12">Anhui</strain>
    </source>
</reference>
<dbReference type="Proteomes" id="UP000311919">
    <property type="component" value="Unassembled WGS sequence"/>
</dbReference>
<dbReference type="GO" id="GO:0006695">
    <property type="term" value="P:cholesterol biosynthetic process"/>
    <property type="evidence" value="ECO:0007669"/>
    <property type="project" value="TreeGrafter"/>
</dbReference>
<organism evidence="12">
    <name type="scientific">Schistosoma japonicum</name>
    <name type="common">Blood fluke</name>
    <dbReference type="NCBI Taxonomy" id="6182"/>
    <lineage>
        <taxon>Eukaryota</taxon>
        <taxon>Metazoa</taxon>
        <taxon>Spiralia</taxon>
        <taxon>Lophotrochozoa</taxon>
        <taxon>Platyhelminthes</taxon>
        <taxon>Trematoda</taxon>
        <taxon>Digenea</taxon>
        <taxon>Strigeidida</taxon>
        <taxon>Schistosomatoidea</taxon>
        <taxon>Schistosomatidae</taxon>
        <taxon>Schistosoma</taxon>
    </lineage>
</organism>
<evidence type="ECO:0000313" key="14">
    <source>
        <dbReference type="Proteomes" id="UP000311919"/>
    </source>
</evidence>
<evidence type="ECO:0000256" key="7">
    <source>
        <dbReference type="ARBA" id="ARBA00023136"/>
    </source>
</evidence>
<feature type="transmembrane region" description="Helical" evidence="11">
    <location>
        <begin position="225"/>
        <end position="243"/>
    </location>
</feature>
<feature type="transmembrane region" description="Helical" evidence="11">
    <location>
        <begin position="434"/>
        <end position="452"/>
    </location>
</feature>
<keyword evidence="3" id="KW-0597">Phosphoprotein</keyword>
<dbReference type="GO" id="GO:0005637">
    <property type="term" value="C:nuclear inner membrane"/>
    <property type="evidence" value="ECO:0007669"/>
    <property type="project" value="UniProtKB-SubCell"/>
</dbReference>
<keyword evidence="8 12" id="KW-0675">Receptor</keyword>
<dbReference type="PANTHER" id="PTHR21257">
    <property type="entry name" value="DELTA(14)-STEROL REDUCTASE"/>
    <property type="match status" value="1"/>
</dbReference>
<evidence type="ECO:0000313" key="13">
    <source>
        <dbReference type="EMBL" id="TNN15756.1"/>
    </source>
</evidence>
<protein>
    <submittedName>
        <fullName evidence="12">Lamin B receptor</fullName>
        <ecNumber evidence="12">1.3.1.70</ecNumber>
    </submittedName>
    <submittedName>
        <fullName evidence="13">Lamin-B receptor isoform 1</fullName>
    </submittedName>
</protein>
<dbReference type="EMBL" id="SKCS01000143">
    <property type="protein sequence ID" value="TNN15756.1"/>
    <property type="molecule type" value="Genomic_DNA"/>
</dbReference>
<dbReference type="InterPro" id="IPR001171">
    <property type="entry name" value="ERG24_DHCR-like"/>
</dbReference>
<evidence type="ECO:0000256" key="2">
    <source>
        <dbReference type="ARBA" id="ARBA00005402"/>
    </source>
</evidence>
<dbReference type="AlphaFoldDB" id="C1LGC4"/>
<comment type="similarity">
    <text evidence="2">Belongs to the ERG4/ERG24 family.</text>
</comment>
<dbReference type="PANTHER" id="PTHR21257:SF55">
    <property type="entry name" value="DELTA(14)-STEROL REDUCTASE LBR"/>
    <property type="match status" value="1"/>
</dbReference>
<keyword evidence="14" id="KW-1185">Reference proteome</keyword>
<dbReference type="GO" id="GO:0005789">
    <property type="term" value="C:endoplasmic reticulum membrane"/>
    <property type="evidence" value="ECO:0007669"/>
    <property type="project" value="TreeGrafter"/>
</dbReference>
<feature type="region of interest" description="Disordered" evidence="10">
    <location>
        <begin position="1"/>
        <end position="70"/>
    </location>
</feature>
<dbReference type="OrthoDB" id="5326588at2759"/>
<keyword evidence="6" id="KW-0238">DNA-binding</keyword>
<dbReference type="GO" id="GO:0050613">
    <property type="term" value="F:Delta14-sterol reductase activity"/>
    <property type="evidence" value="ECO:0007669"/>
    <property type="project" value="UniProtKB-EC"/>
</dbReference>
<evidence type="ECO:0000256" key="6">
    <source>
        <dbReference type="ARBA" id="ARBA00023125"/>
    </source>
</evidence>
<feature type="transmembrane region" description="Helical" evidence="11">
    <location>
        <begin position="148"/>
        <end position="169"/>
    </location>
</feature>
<feature type="transmembrane region" description="Helical" evidence="11">
    <location>
        <begin position="396"/>
        <end position="414"/>
    </location>
</feature>
<keyword evidence="7 11" id="KW-0472">Membrane</keyword>
<evidence type="ECO:0000256" key="5">
    <source>
        <dbReference type="ARBA" id="ARBA00022989"/>
    </source>
</evidence>
<keyword evidence="9" id="KW-0539">Nucleus</keyword>
<keyword evidence="5 11" id="KW-1133">Transmembrane helix</keyword>
<feature type="transmembrane region" description="Helical" evidence="11">
    <location>
        <begin position="558"/>
        <end position="574"/>
    </location>
</feature>
<evidence type="ECO:0000256" key="9">
    <source>
        <dbReference type="ARBA" id="ARBA00023242"/>
    </source>
</evidence>
<evidence type="ECO:0000256" key="10">
    <source>
        <dbReference type="SAM" id="MobiDB-lite"/>
    </source>
</evidence>
<accession>C1LGC4</accession>